<dbReference type="InterPro" id="IPR007197">
    <property type="entry name" value="rSAM"/>
</dbReference>
<evidence type="ECO:0000256" key="5">
    <source>
        <dbReference type="ARBA" id="ARBA00023014"/>
    </source>
</evidence>
<name>A0A0G0ZN45_9BACT</name>
<dbReference type="Gene3D" id="3.40.50.280">
    <property type="entry name" value="Cobalamin-binding domain"/>
    <property type="match status" value="1"/>
</dbReference>
<keyword evidence="4" id="KW-0408">Iron</keyword>
<keyword evidence="3" id="KW-0479">Metal-binding</keyword>
<dbReference type="PROSITE" id="PS51332">
    <property type="entry name" value="B12_BINDING"/>
    <property type="match status" value="1"/>
</dbReference>
<dbReference type="Proteomes" id="UP000034753">
    <property type="component" value="Unassembled WGS sequence"/>
</dbReference>
<dbReference type="PANTHER" id="PTHR43409">
    <property type="entry name" value="ANAEROBIC MAGNESIUM-PROTOPORPHYRIN IX MONOMETHYL ESTER CYCLASE-RELATED"/>
    <property type="match status" value="1"/>
</dbReference>
<keyword evidence="5" id="KW-0411">Iron-sulfur</keyword>
<dbReference type="GO" id="GO:0003824">
    <property type="term" value="F:catalytic activity"/>
    <property type="evidence" value="ECO:0007669"/>
    <property type="project" value="InterPro"/>
</dbReference>
<evidence type="ECO:0000313" key="8">
    <source>
        <dbReference type="Proteomes" id="UP000034753"/>
    </source>
</evidence>
<evidence type="ECO:0000313" key="7">
    <source>
        <dbReference type="EMBL" id="KKS14413.1"/>
    </source>
</evidence>
<comment type="caution">
    <text evidence="7">The sequence shown here is derived from an EMBL/GenBank/DDBJ whole genome shotgun (WGS) entry which is preliminary data.</text>
</comment>
<protein>
    <submittedName>
        <fullName evidence="7">Fe-S oxidoreductase</fullName>
    </submittedName>
</protein>
<dbReference type="Pfam" id="PF02310">
    <property type="entry name" value="B12-binding"/>
    <property type="match status" value="1"/>
</dbReference>
<evidence type="ECO:0000256" key="4">
    <source>
        <dbReference type="ARBA" id="ARBA00023004"/>
    </source>
</evidence>
<comment type="cofactor">
    <cofactor evidence="1">
        <name>[4Fe-4S] cluster</name>
        <dbReference type="ChEBI" id="CHEBI:49883"/>
    </cofactor>
</comment>
<dbReference type="AlphaFoldDB" id="A0A0G0ZN45"/>
<evidence type="ECO:0000259" key="6">
    <source>
        <dbReference type="PROSITE" id="PS51332"/>
    </source>
</evidence>
<reference evidence="7 8" key="1">
    <citation type="journal article" date="2015" name="Nature">
        <title>rRNA introns, odd ribosomes, and small enigmatic genomes across a large radiation of phyla.</title>
        <authorList>
            <person name="Brown C.T."/>
            <person name="Hug L.A."/>
            <person name="Thomas B.C."/>
            <person name="Sharon I."/>
            <person name="Castelle C.J."/>
            <person name="Singh A."/>
            <person name="Wilkins M.J."/>
            <person name="Williams K.H."/>
            <person name="Banfield J.F."/>
        </authorList>
    </citation>
    <scope>NUCLEOTIDE SEQUENCE [LARGE SCALE GENOMIC DNA]</scope>
</reference>
<sequence>MARVLLINPVVREEDDPRHIPYGISQLAALADQAGHLVQILDANAWRPDDGDLKAVMQADNWDVVGVGGITTTYGYTKKIMQYAKQYSPRSLRVLGGGILTSIPQDMMRLISEVDLGVVGEGFVTFPEILEKIALDDLDFSKTLGVIYRDRTGNNCLTPPRPLIPNLDVLPYPAWDMLPMDIYLRNSALIYSEEAFSAKKRMDVNGSFGCPFICRFCFHLGLAGDLQYQDPNNPAADVVFTYNRENRVHSPKYIVQMVKHMRDKYGTDFVIFFDENLLAMNAATHNTWLPEICRLWIEAGLQPQCVRDGVPHDPEHCHGVHWGGTSHAAHANPEILRLMHGAGCSQLVYGYESFSKRVLKNVGKGSTPETNKRSLRVTMEAGIRPIPNQIMGFPDDWFDSLIDCVEAWEEMGIQVKPFFATPYPGSEWFNKYKDRILAQYDGSLDAFLTDLGDATKITAVICENFNAVELLGLRELMVARDIKRIREYQTVWEAQHGQPQFGDVRWEGAKRRLV</sequence>
<dbReference type="SFLD" id="SFLDS00029">
    <property type="entry name" value="Radical_SAM"/>
    <property type="match status" value="1"/>
</dbReference>
<dbReference type="GO" id="GO:0031419">
    <property type="term" value="F:cobalamin binding"/>
    <property type="evidence" value="ECO:0007669"/>
    <property type="project" value="InterPro"/>
</dbReference>
<dbReference type="PANTHER" id="PTHR43409:SF7">
    <property type="entry name" value="BLL1977 PROTEIN"/>
    <property type="match status" value="1"/>
</dbReference>
<dbReference type="SFLD" id="SFLDG01082">
    <property type="entry name" value="B12-binding_domain_containing"/>
    <property type="match status" value="1"/>
</dbReference>
<organism evidence="7 8">
    <name type="scientific">Candidatus Daviesbacteria bacterium GW2011_GWB1_41_5</name>
    <dbReference type="NCBI Taxonomy" id="1618429"/>
    <lineage>
        <taxon>Bacteria</taxon>
        <taxon>Candidatus Daviesiibacteriota</taxon>
    </lineage>
</organism>
<dbReference type="InterPro" id="IPR006638">
    <property type="entry name" value="Elp3/MiaA/NifB-like_rSAM"/>
</dbReference>
<keyword evidence="2" id="KW-0949">S-adenosyl-L-methionine</keyword>
<dbReference type="GO" id="GO:0005829">
    <property type="term" value="C:cytosol"/>
    <property type="evidence" value="ECO:0007669"/>
    <property type="project" value="TreeGrafter"/>
</dbReference>
<dbReference type="InterPro" id="IPR051198">
    <property type="entry name" value="BchE-like"/>
</dbReference>
<evidence type="ECO:0000256" key="3">
    <source>
        <dbReference type="ARBA" id="ARBA00022723"/>
    </source>
</evidence>
<proteinExistence type="predicted"/>
<dbReference type="SUPFAM" id="SSF102114">
    <property type="entry name" value="Radical SAM enzymes"/>
    <property type="match status" value="1"/>
</dbReference>
<dbReference type="InterPro" id="IPR023404">
    <property type="entry name" value="rSAM_horseshoe"/>
</dbReference>
<dbReference type="GO" id="GO:0046872">
    <property type="term" value="F:metal ion binding"/>
    <property type="evidence" value="ECO:0007669"/>
    <property type="project" value="UniProtKB-KW"/>
</dbReference>
<evidence type="ECO:0000256" key="1">
    <source>
        <dbReference type="ARBA" id="ARBA00001966"/>
    </source>
</evidence>
<feature type="domain" description="B12-binding" evidence="6">
    <location>
        <begin position="1"/>
        <end position="140"/>
    </location>
</feature>
<dbReference type="EMBL" id="LCBN01000001">
    <property type="protein sequence ID" value="KKS14413.1"/>
    <property type="molecule type" value="Genomic_DNA"/>
</dbReference>
<evidence type="ECO:0000256" key="2">
    <source>
        <dbReference type="ARBA" id="ARBA00022691"/>
    </source>
</evidence>
<accession>A0A0G0ZN45</accession>
<dbReference type="InterPro" id="IPR058240">
    <property type="entry name" value="rSAM_sf"/>
</dbReference>
<dbReference type="Gene3D" id="3.80.30.20">
    <property type="entry name" value="tm_1862 like domain"/>
    <property type="match status" value="1"/>
</dbReference>
<dbReference type="SMART" id="SM00729">
    <property type="entry name" value="Elp3"/>
    <property type="match status" value="1"/>
</dbReference>
<dbReference type="GO" id="GO:0051536">
    <property type="term" value="F:iron-sulfur cluster binding"/>
    <property type="evidence" value="ECO:0007669"/>
    <property type="project" value="UniProtKB-KW"/>
</dbReference>
<gene>
    <name evidence="7" type="ORF">UU67_C0001G0009</name>
</gene>
<dbReference type="InterPro" id="IPR006158">
    <property type="entry name" value="Cobalamin-bd"/>
</dbReference>
<dbReference type="Pfam" id="PF04055">
    <property type="entry name" value="Radical_SAM"/>
    <property type="match status" value="1"/>
</dbReference>